<keyword evidence="1" id="KW-0812">Transmembrane</keyword>
<feature type="transmembrane region" description="Helical" evidence="1">
    <location>
        <begin position="91"/>
        <end position="112"/>
    </location>
</feature>
<name>A0A9Q3UMQ1_9GAMM</name>
<accession>A0A9Q3UMQ1</accession>
<organism evidence="2 3">
    <name type="scientific">Alloalcanivorax marinus</name>
    <dbReference type="NCBI Taxonomy" id="1177169"/>
    <lineage>
        <taxon>Bacteria</taxon>
        <taxon>Pseudomonadati</taxon>
        <taxon>Pseudomonadota</taxon>
        <taxon>Gammaproteobacteria</taxon>
        <taxon>Oceanospirillales</taxon>
        <taxon>Alcanivoracaceae</taxon>
        <taxon>Alloalcanivorax</taxon>
    </lineage>
</organism>
<evidence type="ECO:0000313" key="3">
    <source>
        <dbReference type="Proteomes" id="UP001108027"/>
    </source>
</evidence>
<sequence length="238" mass="26122">MALFDLPAPLFATLDAGLATVLPAVARLAVWAALAGVGTLFLYKWLSPQGRIGEAKRAAREARRALNGFDGEFGDAGPLIRDQFVTAFRHLGLVVIPTLISILPLLALLTWLEGHYAHRLPAAGETPALEAAPAAYRADWVSEGDTPVIRVRDGERQVAEVPVTAPIPVVEQRHWWNWLIGNPLGYLPDNSGVERVTLTLPQPEYLPFGPGWLRHWLAVFFPIMLIVSLLTYRGANIE</sequence>
<feature type="transmembrane region" description="Helical" evidence="1">
    <location>
        <begin position="213"/>
        <end position="232"/>
    </location>
</feature>
<keyword evidence="1" id="KW-1133">Transmembrane helix</keyword>
<proteinExistence type="predicted"/>
<dbReference type="Proteomes" id="UP001108027">
    <property type="component" value="Unassembled WGS sequence"/>
</dbReference>
<reference evidence="2" key="1">
    <citation type="submission" date="2021-10" db="EMBL/GenBank/DDBJ databases">
        <title>The diversity and Nitrogen Metabolism of Culturable Nitrate-Utilizing Bacteria Within the Oxygen Minimum Zone of the Changjiang (Yangtze River)Estuary.</title>
        <authorList>
            <person name="Zhang D."/>
            <person name="Zheng J."/>
            <person name="Liu S."/>
            <person name="He W."/>
        </authorList>
    </citation>
    <scope>NUCLEOTIDE SEQUENCE</scope>
    <source>
        <strain evidence="2">FXH-223</strain>
    </source>
</reference>
<evidence type="ECO:0000256" key="1">
    <source>
        <dbReference type="SAM" id="Phobius"/>
    </source>
</evidence>
<dbReference type="EMBL" id="JAJGNA010000029">
    <property type="protein sequence ID" value="MCC4310131.1"/>
    <property type="molecule type" value="Genomic_DNA"/>
</dbReference>
<comment type="caution">
    <text evidence="2">The sequence shown here is derived from an EMBL/GenBank/DDBJ whole genome shotgun (WGS) entry which is preliminary data.</text>
</comment>
<dbReference type="RefSeq" id="WP_228234761.1">
    <property type="nucleotide sequence ID" value="NZ_JAJGNA010000029.1"/>
</dbReference>
<protein>
    <submittedName>
        <fullName evidence="2">Uncharacterized protein</fullName>
    </submittedName>
</protein>
<keyword evidence="1" id="KW-0472">Membrane</keyword>
<evidence type="ECO:0000313" key="2">
    <source>
        <dbReference type="EMBL" id="MCC4310131.1"/>
    </source>
</evidence>
<feature type="transmembrane region" description="Helical" evidence="1">
    <location>
        <begin position="20"/>
        <end position="43"/>
    </location>
</feature>
<gene>
    <name evidence="2" type="ORF">LL252_16270</name>
</gene>
<keyword evidence="3" id="KW-1185">Reference proteome</keyword>
<dbReference type="AlphaFoldDB" id="A0A9Q3UMQ1"/>